<dbReference type="AlphaFoldDB" id="A0A6P6R6X9"/>
<gene>
    <name evidence="4" type="primary">LOC113117034</name>
</gene>
<proteinExistence type="predicted"/>
<accession>A0A6P6R6X9</accession>
<dbReference type="InterPro" id="IPR001660">
    <property type="entry name" value="SAM"/>
</dbReference>
<dbReference type="InterPro" id="IPR013761">
    <property type="entry name" value="SAM/pointed_sf"/>
</dbReference>
<dbReference type="Pfam" id="PF00536">
    <property type="entry name" value="SAM_1"/>
    <property type="match status" value="1"/>
</dbReference>
<feature type="domain" description="SAM" evidence="2">
    <location>
        <begin position="7"/>
        <end position="49"/>
    </location>
</feature>
<evidence type="ECO:0000313" key="4">
    <source>
        <dbReference type="RefSeq" id="XP_026141186.1"/>
    </source>
</evidence>
<sequence>MTDFTGWTSVQVCQWLKDIDLGEFCETFEEHEIDGATLAVISERMSERLFPVIRKQSLFLTQLEKLKSTPMSRENPPRNIDNSSQAQSGPDTSLVFPTVLRMAIDRRDSDLKSASKTKLRSLLIQSLFDHLSKKTMYPTHLQYIELLSNVIMDYPYLRESIGSGYDALLESLRNKFKKERQPLVANNEIQRLKERWARRKRPLQTAEAYPSTMVDAGEDERSIREHLRVIKEETEKLRPNLELLKERMALIKIYRRHFVSNHSTEEIISKFPCFRLAKMLLWDLRDRTNVDVDQQILSQLSVMAPKILQVSRSPLMEKFRCVVDDCEDGRLKKGLQLEAAILLLPALFKEDPGLLFEVEGHAQTCPPDTPTPKMVLKGCREGNPMQYDHIVVMLDGQSITEESEDISMALGLILCTYFLFGIQYPKGLKKTLTFLECIVLKMKDAAGLPVTIKRVYSSICA</sequence>
<keyword evidence="3" id="KW-1185">Reference proteome</keyword>
<name>A0A6P6R6X9_CARAU</name>
<evidence type="ECO:0000256" key="1">
    <source>
        <dbReference type="SAM" id="MobiDB-lite"/>
    </source>
</evidence>
<evidence type="ECO:0000313" key="3">
    <source>
        <dbReference type="Proteomes" id="UP000515129"/>
    </source>
</evidence>
<protein>
    <submittedName>
        <fullName evidence="4">Sterile alpha motif domain-containing protein 3-like isoform X1</fullName>
    </submittedName>
</protein>
<feature type="region of interest" description="Disordered" evidence="1">
    <location>
        <begin position="68"/>
        <end position="92"/>
    </location>
</feature>
<dbReference type="Gene3D" id="1.10.150.50">
    <property type="entry name" value="Transcription Factor, Ets-1"/>
    <property type="match status" value="1"/>
</dbReference>
<dbReference type="KEGG" id="caua:113117034"/>
<evidence type="ECO:0000259" key="2">
    <source>
        <dbReference type="PROSITE" id="PS50105"/>
    </source>
</evidence>
<dbReference type="Proteomes" id="UP000515129">
    <property type="component" value="Chromosome 17"/>
</dbReference>
<dbReference type="OrthoDB" id="10049949at2759"/>
<dbReference type="InterPro" id="IPR042812">
    <property type="entry name" value="SAMD3"/>
</dbReference>
<reference evidence="4" key="1">
    <citation type="submission" date="2025-08" db="UniProtKB">
        <authorList>
            <consortium name="RefSeq"/>
        </authorList>
    </citation>
    <scope>IDENTIFICATION</scope>
    <source>
        <strain evidence="4">Wakin</strain>
        <tissue evidence="4">Muscle</tissue>
    </source>
</reference>
<dbReference type="RefSeq" id="XP_026141186.1">
    <property type="nucleotide sequence ID" value="XM_026285401.1"/>
</dbReference>
<dbReference type="PANTHER" id="PTHR47302:SF1">
    <property type="entry name" value="STERILE ALPHA MOTIF DOMAIN-CONTAINING PROTEIN 3"/>
    <property type="match status" value="1"/>
</dbReference>
<organism evidence="3 4">
    <name type="scientific">Carassius auratus</name>
    <name type="common">Goldfish</name>
    <dbReference type="NCBI Taxonomy" id="7957"/>
    <lineage>
        <taxon>Eukaryota</taxon>
        <taxon>Metazoa</taxon>
        <taxon>Chordata</taxon>
        <taxon>Craniata</taxon>
        <taxon>Vertebrata</taxon>
        <taxon>Euteleostomi</taxon>
        <taxon>Actinopterygii</taxon>
        <taxon>Neopterygii</taxon>
        <taxon>Teleostei</taxon>
        <taxon>Ostariophysi</taxon>
        <taxon>Cypriniformes</taxon>
        <taxon>Cyprinidae</taxon>
        <taxon>Cyprininae</taxon>
        <taxon>Carassius</taxon>
    </lineage>
</organism>
<dbReference type="PROSITE" id="PS50105">
    <property type="entry name" value="SAM_DOMAIN"/>
    <property type="match status" value="1"/>
</dbReference>
<feature type="compositionally biased region" description="Polar residues" evidence="1">
    <location>
        <begin position="80"/>
        <end position="91"/>
    </location>
</feature>
<dbReference type="SUPFAM" id="SSF47769">
    <property type="entry name" value="SAM/Pointed domain"/>
    <property type="match status" value="1"/>
</dbReference>
<dbReference type="PANTHER" id="PTHR47302">
    <property type="entry name" value="STERILE ALPHA MOTIF DOMAIN-CONTAINING PROTEIN 3"/>
    <property type="match status" value="1"/>
</dbReference>
<dbReference type="SMART" id="SM00454">
    <property type="entry name" value="SAM"/>
    <property type="match status" value="1"/>
</dbReference>
<dbReference type="GeneID" id="113117034"/>